<dbReference type="Proteomes" id="UP000093510">
    <property type="component" value="Unassembled WGS sequence"/>
</dbReference>
<dbReference type="EMBL" id="LVEP01000013">
    <property type="protein sequence ID" value="OCB78002.1"/>
    <property type="molecule type" value="Genomic_DNA"/>
</dbReference>
<dbReference type="RefSeq" id="WP_066332458.1">
    <property type="nucleotide sequence ID" value="NZ_CP017688.1"/>
</dbReference>
<keyword evidence="2" id="KW-1185">Reference proteome</keyword>
<proteinExistence type="predicted"/>
<sequence>MIKKRTPKKSLKKEVYQIIRNDIPLRHQIATALNIESNSVYVAAVRKSPKLSLPFIVDLIAKSTGKMKHEILES</sequence>
<accession>A0A1B9E7T4</accession>
<comment type="caution">
    <text evidence="1">The sequence shown here is derived from an EMBL/GenBank/DDBJ whole genome shotgun (WGS) entry which is preliminary data.</text>
</comment>
<reference evidence="1 2" key="1">
    <citation type="submission" date="2016-03" db="EMBL/GenBank/DDBJ databases">
        <authorList>
            <person name="Ploux O."/>
        </authorList>
    </citation>
    <scope>NUCLEOTIDE SEQUENCE [LARGE SCALE GENOMIC DNA]</scope>
    <source>
        <strain evidence="1 2">LPB0076</strain>
    </source>
</reference>
<gene>
    <name evidence="1" type="ORF">LPBF_03370</name>
</gene>
<dbReference type="OrthoDB" id="1365139at2"/>
<organism evidence="1 2">
    <name type="scientific">Flavobacterium crassostreae</name>
    <dbReference type="NCBI Taxonomy" id="1763534"/>
    <lineage>
        <taxon>Bacteria</taxon>
        <taxon>Pseudomonadati</taxon>
        <taxon>Bacteroidota</taxon>
        <taxon>Flavobacteriia</taxon>
        <taxon>Flavobacteriales</taxon>
        <taxon>Flavobacteriaceae</taxon>
        <taxon>Flavobacterium</taxon>
    </lineage>
</organism>
<dbReference type="STRING" id="1763534.GCA_001831475_02701"/>
<evidence type="ECO:0000313" key="2">
    <source>
        <dbReference type="Proteomes" id="UP000093510"/>
    </source>
</evidence>
<dbReference type="AlphaFoldDB" id="A0A1B9E7T4"/>
<evidence type="ECO:0000313" key="1">
    <source>
        <dbReference type="EMBL" id="OCB78002.1"/>
    </source>
</evidence>
<protein>
    <submittedName>
        <fullName evidence="1">Uncharacterized protein</fullName>
    </submittedName>
</protein>
<name>A0A1B9E7T4_9FLAO</name>